<dbReference type="InterPro" id="IPR015797">
    <property type="entry name" value="NUDIX_hydrolase-like_dom_sf"/>
</dbReference>
<evidence type="ECO:0000256" key="2">
    <source>
        <dbReference type="ARBA" id="ARBA00022801"/>
    </source>
</evidence>
<dbReference type="GO" id="GO:0016787">
    <property type="term" value="F:hydrolase activity"/>
    <property type="evidence" value="ECO:0007669"/>
    <property type="project" value="UniProtKB-KW"/>
</dbReference>
<proteinExistence type="predicted"/>
<comment type="cofactor">
    <cofactor evidence="1">
        <name>Mg(2+)</name>
        <dbReference type="ChEBI" id="CHEBI:18420"/>
    </cofactor>
</comment>
<dbReference type="Pfam" id="PF00293">
    <property type="entry name" value="NUDIX"/>
    <property type="match status" value="1"/>
</dbReference>
<evidence type="ECO:0000259" key="3">
    <source>
        <dbReference type="PROSITE" id="PS51462"/>
    </source>
</evidence>
<dbReference type="SUPFAM" id="SSF55811">
    <property type="entry name" value="Nudix"/>
    <property type="match status" value="1"/>
</dbReference>
<sequence length="166" mass="18462">MEDQYTIIDVHVLLLNDDHVLLIRRRGAYGDGMWHLPSGKLDPHEALPAGAAREAHEEVGVLVDPEDLEHAAVLHVANSGPTPRLGVFFHTRRWTGTPTNREPEKCAGIDWFPLHDLPDNVIPYPLAGIRAFTSGTPFAVIGWDDSPSSGLPQLVPERSWQRPCRQ</sequence>
<dbReference type="Proteomes" id="UP000019277">
    <property type="component" value="Unassembled WGS sequence"/>
</dbReference>
<dbReference type="InterPro" id="IPR000086">
    <property type="entry name" value="NUDIX_hydrolase_dom"/>
</dbReference>
<dbReference type="PROSITE" id="PS00893">
    <property type="entry name" value="NUDIX_BOX"/>
    <property type="match status" value="1"/>
</dbReference>
<evidence type="ECO:0000313" key="5">
    <source>
        <dbReference type="Proteomes" id="UP000019277"/>
    </source>
</evidence>
<dbReference type="PROSITE" id="PS51462">
    <property type="entry name" value="NUDIX"/>
    <property type="match status" value="1"/>
</dbReference>
<dbReference type="eggNOG" id="COG1051">
    <property type="taxonomic scope" value="Bacteria"/>
</dbReference>
<gene>
    <name evidence="4" type="ORF">UO65_0852</name>
</gene>
<dbReference type="PANTHER" id="PTHR43046:SF16">
    <property type="entry name" value="ADP-RIBOSE PYROPHOSPHATASE YJHB-RELATED"/>
    <property type="match status" value="1"/>
</dbReference>
<dbReference type="PANTHER" id="PTHR43046">
    <property type="entry name" value="GDP-MANNOSE MANNOSYL HYDROLASE"/>
    <property type="match status" value="1"/>
</dbReference>
<dbReference type="InterPro" id="IPR020084">
    <property type="entry name" value="NUDIX_hydrolase_CS"/>
</dbReference>
<dbReference type="STRING" id="909613.UO65_0852"/>
<dbReference type="AlphaFoldDB" id="W7ITZ2"/>
<dbReference type="EMBL" id="AYXG01000032">
    <property type="protein sequence ID" value="EWC63828.1"/>
    <property type="molecule type" value="Genomic_DNA"/>
</dbReference>
<keyword evidence="5" id="KW-1185">Reference proteome</keyword>
<dbReference type="OrthoDB" id="21342at2"/>
<evidence type="ECO:0000313" key="4">
    <source>
        <dbReference type="EMBL" id="EWC63828.1"/>
    </source>
</evidence>
<dbReference type="RefSeq" id="WP_052020659.1">
    <property type="nucleotide sequence ID" value="NZ_AYXG01000032.1"/>
</dbReference>
<dbReference type="Gene3D" id="3.90.79.10">
    <property type="entry name" value="Nucleoside Triphosphate Pyrophosphohydrolase"/>
    <property type="match status" value="1"/>
</dbReference>
<accession>W7ITZ2</accession>
<evidence type="ECO:0000256" key="1">
    <source>
        <dbReference type="ARBA" id="ARBA00001946"/>
    </source>
</evidence>
<keyword evidence="2" id="KW-0378">Hydrolase</keyword>
<comment type="caution">
    <text evidence="4">The sequence shown here is derived from an EMBL/GenBank/DDBJ whole genome shotgun (WGS) entry which is preliminary data.</text>
</comment>
<protein>
    <submittedName>
        <fullName evidence="4">Putative MutT-family protein</fullName>
    </submittedName>
</protein>
<dbReference type="CDD" id="cd04683">
    <property type="entry name" value="NUDIX_Hydrolase"/>
    <property type="match status" value="1"/>
</dbReference>
<organism evidence="4 5">
    <name type="scientific">Actinokineospora spheciospongiae</name>
    <dbReference type="NCBI Taxonomy" id="909613"/>
    <lineage>
        <taxon>Bacteria</taxon>
        <taxon>Bacillati</taxon>
        <taxon>Actinomycetota</taxon>
        <taxon>Actinomycetes</taxon>
        <taxon>Pseudonocardiales</taxon>
        <taxon>Pseudonocardiaceae</taxon>
        <taxon>Actinokineospora</taxon>
    </lineage>
</organism>
<reference evidence="4 5" key="1">
    <citation type="journal article" date="2014" name="Genome Announc.">
        <title>Draft Genome Sequence of the Antitrypanosomally Active Sponge-Associated Bacterium Actinokineospora sp. Strain EG49.</title>
        <authorList>
            <person name="Harjes J."/>
            <person name="Ryu T."/>
            <person name="Abdelmohsen U.R."/>
            <person name="Moitinho-Silva L."/>
            <person name="Horn H."/>
            <person name="Ravasi T."/>
            <person name="Hentschel U."/>
        </authorList>
    </citation>
    <scope>NUCLEOTIDE SEQUENCE [LARGE SCALE GENOMIC DNA]</scope>
    <source>
        <strain evidence="4 5">EG49</strain>
    </source>
</reference>
<name>W7ITZ2_9PSEU</name>
<feature type="domain" description="Nudix hydrolase" evidence="3">
    <location>
        <begin position="5"/>
        <end position="134"/>
    </location>
</feature>